<feature type="compositionally biased region" description="Basic and acidic residues" evidence="1">
    <location>
        <begin position="11"/>
        <end position="20"/>
    </location>
</feature>
<reference evidence="2" key="2">
    <citation type="journal article" date="2020" name="Nat. Commun.">
        <title>Large-scale genome sequencing of mycorrhizal fungi provides insights into the early evolution of symbiotic traits.</title>
        <authorList>
            <person name="Miyauchi S."/>
            <person name="Kiss E."/>
            <person name="Kuo A."/>
            <person name="Drula E."/>
            <person name="Kohler A."/>
            <person name="Sanchez-Garcia M."/>
            <person name="Morin E."/>
            <person name="Andreopoulos B."/>
            <person name="Barry K.W."/>
            <person name="Bonito G."/>
            <person name="Buee M."/>
            <person name="Carver A."/>
            <person name="Chen C."/>
            <person name="Cichocki N."/>
            <person name="Clum A."/>
            <person name="Culley D."/>
            <person name="Crous P.W."/>
            <person name="Fauchery L."/>
            <person name="Girlanda M."/>
            <person name="Hayes R.D."/>
            <person name="Keri Z."/>
            <person name="LaButti K."/>
            <person name="Lipzen A."/>
            <person name="Lombard V."/>
            <person name="Magnuson J."/>
            <person name="Maillard F."/>
            <person name="Murat C."/>
            <person name="Nolan M."/>
            <person name="Ohm R.A."/>
            <person name="Pangilinan J."/>
            <person name="Pereira M.F."/>
            <person name="Perotto S."/>
            <person name="Peter M."/>
            <person name="Pfister S."/>
            <person name="Riley R."/>
            <person name="Sitrit Y."/>
            <person name="Stielow J.B."/>
            <person name="Szollosi G."/>
            <person name="Zifcakova L."/>
            <person name="Stursova M."/>
            <person name="Spatafora J.W."/>
            <person name="Tedersoo L."/>
            <person name="Vaario L.M."/>
            <person name="Yamada A."/>
            <person name="Yan M."/>
            <person name="Wang P."/>
            <person name="Xu J."/>
            <person name="Bruns T."/>
            <person name="Baldrian P."/>
            <person name="Vilgalys R."/>
            <person name="Dunand C."/>
            <person name="Henrissat B."/>
            <person name="Grigoriev I.V."/>
            <person name="Hibbett D."/>
            <person name="Nagy L.G."/>
            <person name="Martin F.M."/>
        </authorList>
    </citation>
    <scope>NUCLEOTIDE SEQUENCE</scope>
    <source>
        <strain evidence="2">Prilba</strain>
    </source>
</reference>
<evidence type="ECO:0008006" key="4">
    <source>
        <dbReference type="Google" id="ProtNLM"/>
    </source>
</evidence>
<protein>
    <recommendedName>
        <fullName evidence="4">F-box domain-containing protein</fullName>
    </recommendedName>
</protein>
<evidence type="ECO:0000256" key="1">
    <source>
        <dbReference type="SAM" id="MobiDB-lite"/>
    </source>
</evidence>
<dbReference type="OrthoDB" id="3365698at2759"/>
<dbReference type="Gene3D" id="3.80.10.10">
    <property type="entry name" value="Ribonuclease Inhibitor"/>
    <property type="match status" value="1"/>
</dbReference>
<dbReference type="Proteomes" id="UP000759537">
    <property type="component" value="Unassembled WGS sequence"/>
</dbReference>
<reference evidence="2" key="1">
    <citation type="submission" date="2019-10" db="EMBL/GenBank/DDBJ databases">
        <authorList>
            <consortium name="DOE Joint Genome Institute"/>
            <person name="Kuo A."/>
            <person name="Miyauchi S."/>
            <person name="Kiss E."/>
            <person name="Drula E."/>
            <person name="Kohler A."/>
            <person name="Sanchez-Garcia M."/>
            <person name="Andreopoulos B."/>
            <person name="Barry K.W."/>
            <person name="Bonito G."/>
            <person name="Buee M."/>
            <person name="Carver A."/>
            <person name="Chen C."/>
            <person name="Cichocki N."/>
            <person name="Clum A."/>
            <person name="Culley D."/>
            <person name="Crous P.W."/>
            <person name="Fauchery L."/>
            <person name="Girlanda M."/>
            <person name="Hayes R."/>
            <person name="Keri Z."/>
            <person name="LaButti K."/>
            <person name="Lipzen A."/>
            <person name="Lombard V."/>
            <person name="Magnuson J."/>
            <person name="Maillard F."/>
            <person name="Morin E."/>
            <person name="Murat C."/>
            <person name="Nolan M."/>
            <person name="Ohm R."/>
            <person name="Pangilinan J."/>
            <person name="Pereira M."/>
            <person name="Perotto S."/>
            <person name="Peter M."/>
            <person name="Riley R."/>
            <person name="Sitrit Y."/>
            <person name="Stielow B."/>
            <person name="Szollosi G."/>
            <person name="Zifcakova L."/>
            <person name="Stursova M."/>
            <person name="Spatafora J.W."/>
            <person name="Tedersoo L."/>
            <person name="Vaario L.-M."/>
            <person name="Yamada A."/>
            <person name="Yan M."/>
            <person name="Wang P."/>
            <person name="Xu J."/>
            <person name="Bruns T."/>
            <person name="Baldrian P."/>
            <person name="Vilgalys R."/>
            <person name="Henrissat B."/>
            <person name="Grigoriev I.V."/>
            <person name="Hibbett D."/>
            <person name="Nagy L.G."/>
            <person name="Martin F.M."/>
        </authorList>
    </citation>
    <scope>NUCLEOTIDE SEQUENCE</scope>
    <source>
        <strain evidence="2">Prilba</strain>
    </source>
</reference>
<proteinExistence type="predicted"/>
<keyword evidence="3" id="KW-1185">Reference proteome</keyword>
<evidence type="ECO:0000313" key="2">
    <source>
        <dbReference type="EMBL" id="KAF8484047.1"/>
    </source>
</evidence>
<dbReference type="AlphaFoldDB" id="A0A9P5N1U1"/>
<feature type="region of interest" description="Disordered" evidence="1">
    <location>
        <begin position="1"/>
        <end position="20"/>
    </location>
</feature>
<accession>A0A9P5N1U1</accession>
<organism evidence="2 3">
    <name type="scientific">Russula ochroleuca</name>
    <dbReference type="NCBI Taxonomy" id="152965"/>
    <lineage>
        <taxon>Eukaryota</taxon>
        <taxon>Fungi</taxon>
        <taxon>Dikarya</taxon>
        <taxon>Basidiomycota</taxon>
        <taxon>Agaricomycotina</taxon>
        <taxon>Agaricomycetes</taxon>
        <taxon>Russulales</taxon>
        <taxon>Russulaceae</taxon>
        <taxon>Russula</taxon>
    </lineage>
</organism>
<name>A0A9P5N1U1_9AGAM</name>
<gene>
    <name evidence="2" type="ORF">DFH94DRAFT_726171</name>
</gene>
<dbReference type="EMBL" id="WHVB01000004">
    <property type="protein sequence ID" value="KAF8484047.1"/>
    <property type="molecule type" value="Genomic_DNA"/>
</dbReference>
<dbReference type="InterPro" id="IPR032675">
    <property type="entry name" value="LRR_dom_sf"/>
</dbReference>
<dbReference type="SUPFAM" id="SSF52047">
    <property type="entry name" value="RNI-like"/>
    <property type="match status" value="1"/>
</dbReference>
<evidence type="ECO:0000313" key="3">
    <source>
        <dbReference type="Proteomes" id="UP000759537"/>
    </source>
</evidence>
<sequence length="490" mass="55674">MELTEEQQQDISHDTERSPKLTIDDLPDELLIEIFDLYRRVSVHLSGYESWSIKLEWFNLIHVCKRWRAVMFASSSRLDLCFVLKPRMGGNLNTIMSHHSPPLPIDIDYSNSEYQALKPKDMGRMVAALKRPDRIRRIALAGKTSHLDKLFKTTKCPLPALESLELELRTGLIALNIPATFLKGSDLRLRTLKLHNIFLPSIERLLSSAPALSSLSLVYYSKVGPEPAMSYLLPYLQGIPCLRHLDLKISCYIDNLAQPTESPKMFALSKLTSLRYSGRSAFLNTLIAGFAAPSLREVNIWLCDLTLPPIPHLSRLIEDIGEHYYAFKVILKRDYFSFFLLSRSDGDGDHSPCSRLSSFRFPDFAESMMQMSSAFSAKFSTIQELIVVSRHTPDASEEVIPWQRFLLQFPGVKSVVFEGTNYLRIANSLPRDHGGPDIAFMPVLEKIKLCTHSFYRPETQHAPEQAAFERFVSARQQAGLPVKVSWIPSL</sequence>
<comment type="caution">
    <text evidence="2">The sequence shown here is derived from an EMBL/GenBank/DDBJ whole genome shotgun (WGS) entry which is preliminary data.</text>
</comment>